<evidence type="ECO:0000313" key="2">
    <source>
        <dbReference type="EMBL" id="SFC20556.1"/>
    </source>
</evidence>
<dbReference type="EMBL" id="FOLL01000006">
    <property type="protein sequence ID" value="SFC20556.1"/>
    <property type="molecule type" value="Genomic_DNA"/>
</dbReference>
<dbReference type="STRING" id="623281.SAMN05421747_10675"/>
<dbReference type="AlphaFoldDB" id="A0A1I1H9W4"/>
<protein>
    <submittedName>
        <fullName evidence="2">Uncharacterized protein</fullName>
    </submittedName>
</protein>
<feature type="signal peptide" evidence="1">
    <location>
        <begin position="1"/>
        <end position="16"/>
    </location>
</feature>
<organism evidence="2 3">
    <name type="scientific">Parapedobacter composti</name>
    <dbReference type="NCBI Taxonomy" id="623281"/>
    <lineage>
        <taxon>Bacteria</taxon>
        <taxon>Pseudomonadati</taxon>
        <taxon>Bacteroidota</taxon>
        <taxon>Sphingobacteriia</taxon>
        <taxon>Sphingobacteriales</taxon>
        <taxon>Sphingobacteriaceae</taxon>
        <taxon>Parapedobacter</taxon>
    </lineage>
</organism>
<gene>
    <name evidence="2" type="ORF">SAMN05421747_10675</name>
</gene>
<proteinExistence type="predicted"/>
<sequence>MLISAIAGMVMSTAFAQENGTGVTGKANTATQAGVGKGTTAVTHGMQGEAKAGIALAAPKVAAEANGNSVIQVGGDIQELAVMSGDVIGDVAIANELEVLQHAETIRLQATAVPRADVGSAVAVPDVAAKVKATVNAVTGINVKPVPVSAKVNIRNGLRVKL</sequence>
<evidence type="ECO:0000256" key="1">
    <source>
        <dbReference type="SAM" id="SignalP"/>
    </source>
</evidence>
<accession>A0A1I1H9W4</accession>
<name>A0A1I1H9W4_9SPHI</name>
<keyword evidence="3" id="KW-1185">Reference proteome</keyword>
<dbReference type="Proteomes" id="UP000199577">
    <property type="component" value="Unassembled WGS sequence"/>
</dbReference>
<feature type="chain" id="PRO_5011566178" evidence="1">
    <location>
        <begin position="17"/>
        <end position="162"/>
    </location>
</feature>
<keyword evidence="1" id="KW-0732">Signal</keyword>
<reference evidence="2 3" key="1">
    <citation type="submission" date="2016-10" db="EMBL/GenBank/DDBJ databases">
        <authorList>
            <person name="de Groot N.N."/>
        </authorList>
    </citation>
    <scope>NUCLEOTIDE SEQUENCE [LARGE SCALE GENOMIC DNA]</scope>
    <source>
        <strain evidence="2 3">DSM 22900</strain>
    </source>
</reference>
<evidence type="ECO:0000313" key="3">
    <source>
        <dbReference type="Proteomes" id="UP000199577"/>
    </source>
</evidence>